<keyword evidence="3" id="KW-1185">Reference proteome</keyword>
<dbReference type="InterPro" id="IPR052035">
    <property type="entry name" value="ZnF_BED_domain_contain"/>
</dbReference>
<dbReference type="PANTHER" id="PTHR46481">
    <property type="entry name" value="ZINC FINGER BED DOMAIN-CONTAINING PROTEIN 4"/>
    <property type="match status" value="1"/>
</dbReference>
<evidence type="ECO:0008006" key="4">
    <source>
        <dbReference type="Google" id="ProtNLM"/>
    </source>
</evidence>
<dbReference type="EnsemblPlants" id="TuG1812G0600003241.01.T01">
    <property type="protein sequence ID" value="TuG1812G0600003241.01.T01"/>
    <property type="gene ID" value="TuG1812G0600003241.01"/>
</dbReference>
<accession>A0A8R7VBE4</accession>
<reference evidence="3" key="1">
    <citation type="journal article" date="2013" name="Nature">
        <title>Draft genome of the wheat A-genome progenitor Triticum urartu.</title>
        <authorList>
            <person name="Ling H.Q."/>
            <person name="Zhao S."/>
            <person name="Liu D."/>
            <person name="Wang J."/>
            <person name="Sun H."/>
            <person name="Zhang C."/>
            <person name="Fan H."/>
            <person name="Li D."/>
            <person name="Dong L."/>
            <person name="Tao Y."/>
            <person name="Gao C."/>
            <person name="Wu H."/>
            <person name="Li Y."/>
            <person name="Cui Y."/>
            <person name="Guo X."/>
            <person name="Zheng S."/>
            <person name="Wang B."/>
            <person name="Yu K."/>
            <person name="Liang Q."/>
            <person name="Yang W."/>
            <person name="Lou X."/>
            <person name="Chen J."/>
            <person name="Feng M."/>
            <person name="Jian J."/>
            <person name="Zhang X."/>
            <person name="Luo G."/>
            <person name="Jiang Y."/>
            <person name="Liu J."/>
            <person name="Wang Z."/>
            <person name="Sha Y."/>
            <person name="Zhang B."/>
            <person name="Wu H."/>
            <person name="Tang D."/>
            <person name="Shen Q."/>
            <person name="Xue P."/>
            <person name="Zou S."/>
            <person name="Wang X."/>
            <person name="Liu X."/>
            <person name="Wang F."/>
            <person name="Yang Y."/>
            <person name="An X."/>
            <person name="Dong Z."/>
            <person name="Zhang K."/>
            <person name="Zhang X."/>
            <person name="Luo M.C."/>
            <person name="Dvorak J."/>
            <person name="Tong Y."/>
            <person name="Wang J."/>
            <person name="Yang H."/>
            <person name="Li Z."/>
            <person name="Wang D."/>
            <person name="Zhang A."/>
            <person name="Wang J."/>
        </authorList>
    </citation>
    <scope>NUCLEOTIDE SEQUENCE</scope>
    <source>
        <strain evidence="3">cv. G1812</strain>
    </source>
</reference>
<name>A0A8R7VBE4_TRIUA</name>
<dbReference type="EnsemblPlants" id="TuG1812S0000548600.01.T01">
    <property type="protein sequence ID" value="TuG1812S0000548600.01.T01"/>
    <property type="gene ID" value="TuG1812S0000548600.01"/>
</dbReference>
<dbReference type="Gramene" id="TuG1812G0600003241.01.T01">
    <property type="protein sequence ID" value="TuG1812G0600003241.01.T01"/>
    <property type="gene ID" value="TuG1812G0600003241.01"/>
</dbReference>
<dbReference type="InterPro" id="IPR012337">
    <property type="entry name" value="RNaseH-like_sf"/>
</dbReference>
<sequence>MDEDGDHVIVSDDEEEDDVEEVEVLPSKRKLTSKVGLEMKKMRINSEWKAKCNWCPKVLTAGSRNGTKHLRLHLNICTLKKLKTKGGKTLSQSSLKVSAEEDGKVSMESYTFDQDYARVELGNMLVLHDYPLSMVDHVGFRRFVAALQPLFKLHTRNTIRYDIVGRYKMERKKAIEYMSMIQSRVAVTTDMWTSNSQKKGYMAITAHFIDESWRLRNILMRFIYVPAPHNAAAIAGMLHESLVEWNLDEKLLTVTVDNCNVNDKVVEEIVGKI</sequence>
<evidence type="ECO:0000313" key="1">
    <source>
        <dbReference type="EnsemblPlants" id="TuG1812G0600003241.01.T01"/>
    </source>
</evidence>
<dbReference type="PANTHER" id="PTHR46481:SF11">
    <property type="entry name" value="ZINC FINGER BED DOMAIN-CONTAINING PROTEIN RICESLEEPER 2-LIKE"/>
    <property type="match status" value="1"/>
</dbReference>
<organism evidence="2 3">
    <name type="scientific">Triticum urartu</name>
    <name type="common">Red wild einkorn</name>
    <name type="synonym">Crithodium urartu</name>
    <dbReference type="NCBI Taxonomy" id="4572"/>
    <lineage>
        <taxon>Eukaryota</taxon>
        <taxon>Viridiplantae</taxon>
        <taxon>Streptophyta</taxon>
        <taxon>Embryophyta</taxon>
        <taxon>Tracheophyta</taxon>
        <taxon>Spermatophyta</taxon>
        <taxon>Magnoliopsida</taxon>
        <taxon>Liliopsida</taxon>
        <taxon>Poales</taxon>
        <taxon>Poaceae</taxon>
        <taxon>BOP clade</taxon>
        <taxon>Pooideae</taxon>
        <taxon>Triticodae</taxon>
        <taxon>Triticeae</taxon>
        <taxon>Triticinae</taxon>
        <taxon>Triticum</taxon>
    </lineage>
</organism>
<evidence type="ECO:0000313" key="3">
    <source>
        <dbReference type="Proteomes" id="UP000015106"/>
    </source>
</evidence>
<reference evidence="1" key="2">
    <citation type="submission" date="2018-03" db="EMBL/GenBank/DDBJ databases">
        <title>The Triticum urartu genome reveals the dynamic nature of wheat genome evolution.</title>
        <authorList>
            <person name="Ling H."/>
            <person name="Ma B."/>
            <person name="Shi X."/>
            <person name="Liu H."/>
            <person name="Dong L."/>
            <person name="Sun H."/>
            <person name="Cao Y."/>
            <person name="Gao Q."/>
            <person name="Zheng S."/>
            <person name="Li Y."/>
            <person name="Yu Y."/>
            <person name="Du H."/>
            <person name="Qi M."/>
            <person name="Li Y."/>
            <person name="Yu H."/>
            <person name="Cui Y."/>
            <person name="Wang N."/>
            <person name="Chen C."/>
            <person name="Wu H."/>
            <person name="Zhao Y."/>
            <person name="Zhang J."/>
            <person name="Li Y."/>
            <person name="Zhou W."/>
            <person name="Zhang B."/>
            <person name="Hu W."/>
            <person name="Eijk M."/>
            <person name="Tang J."/>
            <person name="Witsenboer H."/>
            <person name="Zhao S."/>
            <person name="Li Z."/>
            <person name="Zhang A."/>
            <person name="Wang D."/>
            <person name="Liang C."/>
        </authorList>
    </citation>
    <scope>NUCLEOTIDE SEQUENCE [LARGE SCALE GENOMIC DNA]</scope>
    <source>
        <strain evidence="1">cv. G1812</strain>
    </source>
</reference>
<dbReference type="AlphaFoldDB" id="A0A8R7VBE4"/>
<protein>
    <recommendedName>
        <fullName evidence="4">AC transposase</fullName>
    </recommendedName>
</protein>
<dbReference type="SUPFAM" id="SSF53098">
    <property type="entry name" value="Ribonuclease H-like"/>
    <property type="match status" value="1"/>
</dbReference>
<dbReference type="Gramene" id="TuG1812S0000548600.01.T01">
    <property type="protein sequence ID" value="TuG1812S0000548600.01.T01"/>
    <property type="gene ID" value="TuG1812S0000548600.01"/>
</dbReference>
<reference evidence="2" key="3">
    <citation type="submission" date="2022-06" db="UniProtKB">
        <authorList>
            <consortium name="EnsemblPlants"/>
        </authorList>
    </citation>
    <scope>IDENTIFICATION</scope>
</reference>
<evidence type="ECO:0000313" key="2">
    <source>
        <dbReference type="EnsemblPlants" id="TuG1812S0000548600.01.T01"/>
    </source>
</evidence>
<proteinExistence type="predicted"/>
<dbReference type="Proteomes" id="UP000015106">
    <property type="component" value="Chromosome 6"/>
</dbReference>